<evidence type="ECO:0000313" key="2">
    <source>
        <dbReference type="Proteomes" id="UP000594638"/>
    </source>
</evidence>
<dbReference type="Proteomes" id="UP000594638">
    <property type="component" value="Unassembled WGS sequence"/>
</dbReference>
<comment type="caution">
    <text evidence="1">The sequence shown here is derived from an EMBL/GenBank/DDBJ whole genome shotgun (WGS) entry which is preliminary data.</text>
</comment>
<gene>
    <name evidence="1" type="ORF">OLEA9_A073913</name>
</gene>
<accession>A0A8S0RRC9</accession>
<proteinExistence type="predicted"/>
<dbReference type="OrthoDB" id="10588588at2759"/>
<sequence length="170" mass="18928">MFSLNLVLPNVNQPFWLLQAKHLCLVIARALVLERRSCPVVANAIDVHKQSRQAVIKGEQIQKMLHLMVSTLSALVSVGSVSFKTKKLTSHNLDSSSSKTEREYMAKLEATGAQVDASVVQSKILGSDLYRFVFVVIDEEMAGYASYLVSIIVEFLRRYVGHVLVVGYMV</sequence>
<keyword evidence="2" id="KW-1185">Reference proteome</keyword>
<evidence type="ECO:0000313" key="1">
    <source>
        <dbReference type="EMBL" id="CAA2981721.1"/>
    </source>
</evidence>
<organism evidence="1 2">
    <name type="scientific">Olea europaea subsp. europaea</name>
    <dbReference type="NCBI Taxonomy" id="158383"/>
    <lineage>
        <taxon>Eukaryota</taxon>
        <taxon>Viridiplantae</taxon>
        <taxon>Streptophyta</taxon>
        <taxon>Embryophyta</taxon>
        <taxon>Tracheophyta</taxon>
        <taxon>Spermatophyta</taxon>
        <taxon>Magnoliopsida</taxon>
        <taxon>eudicotyledons</taxon>
        <taxon>Gunneridae</taxon>
        <taxon>Pentapetalae</taxon>
        <taxon>asterids</taxon>
        <taxon>lamiids</taxon>
        <taxon>Lamiales</taxon>
        <taxon>Oleaceae</taxon>
        <taxon>Oleeae</taxon>
        <taxon>Olea</taxon>
    </lineage>
</organism>
<dbReference type="AlphaFoldDB" id="A0A8S0RRC9"/>
<protein>
    <submittedName>
        <fullName evidence="1">Uncharacterized protein</fullName>
    </submittedName>
</protein>
<reference evidence="1 2" key="1">
    <citation type="submission" date="2019-12" db="EMBL/GenBank/DDBJ databases">
        <authorList>
            <person name="Alioto T."/>
            <person name="Alioto T."/>
            <person name="Gomez Garrido J."/>
        </authorList>
    </citation>
    <scope>NUCLEOTIDE SEQUENCE [LARGE SCALE GENOMIC DNA]</scope>
</reference>
<name>A0A8S0RRC9_OLEEU</name>
<dbReference type="Gramene" id="OE9A073913T1">
    <property type="protein sequence ID" value="OE9A073913C1"/>
    <property type="gene ID" value="OE9A073913"/>
</dbReference>
<dbReference type="EMBL" id="CACTIH010003679">
    <property type="protein sequence ID" value="CAA2981721.1"/>
    <property type="molecule type" value="Genomic_DNA"/>
</dbReference>